<feature type="region of interest" description="Disordered" evidence="1">
    <location>
        <begin position="1"/>
        <end position="80"/>
    </location>
</feature>
<dbReference type="EMBL" id="CP019434">
    <property type="protein sequence ID" value="APZ42326.1"/>
    <property type="molecule type" value="Genomic_DNA"/>
</dbReference>
<feature type="compositionally biased region" description="Low complexity" evidence="1">
    <location>
        <begin position="56"/>
        <end position="76"/>
    </location>
</feature>
<evidence type="ECO:0008006" key="4">
    <source>
        <dbReference type="Google" id="ProtNLM"/>
    </source>
</evidence>
<protein>
    <recommendedName>
        <fullName evidence="4">DUF2934 domain-containing protein</fullName>
    </recommendedName>
</protein>
<evidence type="ECO:0000313" key="3">
    <source>
        <dbReference type="Proteomes" id="UP000243807"/>
    </source>
</evidence>
<accession>A0A1P8UEU0</accession>
<dbReference type="OrthoDB" id="8538784at2"/>
<reference evidence="2 3" key="1">
    <citation type="submission" date="2017-01" db="EMBL/GenBank/DDBJ databases">
        <title>Draft sequence of Acidihalobacter ferrooxidans strain DSM 14175 (strain V8).</title>
        <authorList>
            <person name="Khaleque H.N."/>
            <person name="Ramsay J.P."/>
            <person name="Murphy R.J.T."/>
            <person name="Kaksonen A.H."/>
            <person name="Boxall N.J."/>
            <person name="Watkin E.L.J."/>
        </authorList>
    </citation>
    <scope>NUCLEOTIDE SEQUENCE [LARGE SCALE GENOMIC DNA]</scope>
    <source>
        <strain evidence="2 3">V8</strain>
    </source>
</reference>
<evidence type="ECO:0000256" key="1">
    <source>
        <dbReference type="SAM" id="MobiDB-lite"/>
    </source>
</evidence>
<dbReference type="KEGG" id="afy:BW247_03835"/>
<gene>
    <name evidence="2" type="ORF">BW247_03835</name>
</gene>
<dbReference type="Pfam" id="PF11154">
    <property type="entry name" value="DUF2934"/>
    <property type="match status" value="1"/>
</dbReference>
<dbReference type="RefSeq" id="WP_076835858.1">
    <property type="nucleotide sequence ID" value="NZ_CP019434.1"/>
</dbReference>
<dbReference type="Proteomes" id="UP000243807">
    <property type="component" value="Chromosome"/>
</dbReference>
<organism evidence="2 3">
    <name type="scientific">Acidihalobacter ferrooxydans</name>
    <dbReference type="NCBI Taxonomy" id="1765967"/>
    <lineage>
        <taxon>Bacteria</taxon>
        <taxon>Pseudomonadati</taxon>
        <taxon>Pseudomonadota</taxon>
        <taxon>Gammaproteobacteria</taxon>
        <taxon>Chromatiales</taxon>
        <taxon>Ectothiorhodospiraceae</taxon>
        <taxon>Acidihalobacter</taxon>
    </lineage>
</organism>
<sequence length="125" mass="13216">MSDIPEVSKPKTAKTTTKKATATKTAKPAAKKSAATATAKPAAKTATAKAAKKPAPKATTKPSTGTKKAPTAKKAPVISAEQRYKMIEEAAYYIAEQNGFDNSRNAVYWLEAEAQIDKMLSGKTE</sequence>
<dbReference type="AlphaFoldDB" id="A0A1P8UEU0"/>
<name>A0A1P8UEU0_9GAMM</name>
<proteinExistence type="predicted"/>
<keyword evidence="3" id="KW-1185">Reference proteome</keyword>
<feature type="compositionally biased region" description="Low complexity" evidence="1">
    <location>
        <begin position="13"/>
        <end position="49"/>
    </location>
</feature>
<evidence type="ECO:0000313" key="2">
    <source>
        <dbReference type="EMBL" id="APZ42326.1"/>
    </source>
</evidence>
<dbReference type="InterPro" id="IPR021327">
    <property type="entry name" value="DUF2934"/>
</dbReference>